<gene>
    <name evidence="2" type="ORF">SNEC2469_LOCUS35261</name>
</gene>
<dbReference type="EMBL" id="CAJNJA010101185">
    <property type="protein sequence ID" value="CAE7944126.1"/>
    <property type="molecule type" value="Genomic_DNA"/>
</dbReference>
<evidence type="ECO:0000313" key="2">
    <source>
        <dbReference type="EMBL" id="CAE7944126.1"/>
    </source>
</evidence>
<dbReference type="OrthoDB" id="442420at2759"/>
<name>A0A813CIN6_9DINO</name>
<organism evidence="2 3">
    <name type="scientific">Symbiodinium necroappetens</name>
    <dbReference type="NCBI Taxonomy" id="1628268"/>
    <lineage>
        <taxon>Eukaryota</taxon>
        <taxon>Sar</taxon>
        <taxon>Alveolata</taxon>
        <taxon>Dinophyceae</taxon>
        <taxon>Suessiales</taxon>
        <taxon>Symbiodiniaceae</taxon>
        <taxon>Symbiodinium</taxon>
    </lineage>
</organism>
<protein>
    <submittedName>
        <fullName evidence="2">Uncharacterized protein</fullName>
    </submittedName>
</protein>
<feature type="region of interest" description="Disordered" evidence="1">
    <location>
        <begin position="179"/>
        <end position="222"/>
    </location>
</feature>
<proteinExistence type="predicted"/>
<dbReference type="Proteomes" id="UP000601435">
    <property type="component" value="Unassembled WGS sequence"/>
</dbReference>
<sequence length="222" mass="24565">MTLVMAPEDLGRTSSALEAPRIIPRAPRLAVPDQDGNLRVDEAHVQLIQPDQAAMQNLPPEQVASSNGLTSLQELQYQAHLEQQLLQSRLQQLHGTDASFGGLLQQQQPLQPSQCSFFHQNSNQSGVPNFWMPHMPIPESFHRSHFAPAPQDSWKSQQHGQQSVNFQVAQPPHSWQYQCNHGNPTGAPCLESHSDLSAIQEPPMPERNSSDVFAPFTSTASS</sequence>
<dbReference type="AlphaFoldDB" id="A0A813CIN6"/>
<keyword evidence="3" id="KW-1185">Reference proteome</keyword>
<accession>A0A813CIN6</accession>
<evidence type="ECO:0000313" key="3">
    <source>
        <dbReference type="Proteomes" id="UP000601435"/>
    </source>
</evidence>
<evidence type="ECO:0000256" key="1">
    <source>
        <dbReference type="SAM" id="MobiDB-lite"/>
    </source>
</evidence>
<reference evidence="2" key="1">
    <citation type="submission" date="2021-02" db="EMBL/GenBank/DDBJ databases">
        <authorList>
            <person name="Dougan E. K."/>
            <person name="Rhodes N."/>
            <person name="Thang M."/>
            <person name="Chan C."/>
        </authorList>
    </citation>
    <scope>NUCLEOTIDE SEQUENCE</scope>
</reference>
<comment type="caution">
    <text evidence="2">The sequence shown here is derived from an EMBL/GenBank/DDBJ whole genome shotgun (WGS) entry which is preliminary data.</text>
</comment>